<sequence length="82" mass="8976">MKKILLPTLIVAMGFGGAYAGSKASKAMPTYRIEGSQCIQVEQECDEQGDVVCTWNDDGINQLYKFQSPDETTCSSALHRSL</sequence>
<dbReference type="AlphaFoldDB" id="A0A2X2LQ01"/>
<dbReference type="EMBL" id="UAUU01000011">
    <property type="protein sequence ID" value="SPZ95069.1"/>
    <property type="molecule type" value="Genomic_DNA"/>
</dbReference>
<evidence type="ECO:0000313" key="1">
    <source>
        <dbReference type="EMBL" id="SPZ95069.1"/>
    </source>
</evidence>
<evidence type="ECO:0000313" key="2">
    <source>
        <dbReference type="Proteomes" id="UP000251241"/>
    </source>
</evidence>
<organism evidence="1 2">
    <name type="scientific">Sphingobacterium multivorum</name>
    <dbReference type="NCBI Taxonomy" id="28454"/>
    <lineage>
        <taxon>Bacteria</taxon>
        <taxon>Pseudomonadati</taxon>
        <taxon>Bacteroidota</taxon>
        <taxon>Sphingobacteriia</taxon>
        <taxon>Sphingobacteriales</taxon>
        <taxon>Sphingobacteriaceae</taxon>
        <taxon>Sphingobacterium</taxon>
    </lineage>
</organism>
<name>A0A2X2LQ01_SPHMU</name>
<accession>A0A2X2LQ01</accession>
<proteinExistence type="predicted"/>
<dbReference type="RefSeq" id="WP_061084802.1">
    <property type="nucleotide sequence ID" value="NZ_CP069793.1"/>
</dbReference>
<dbReference type="Proteomes" id="UP000251241">
    <property type="component" value="Unassembled WGS sequence"/>
</dbReference>
<dbReference type="InterPro" id="IPR045391">
    <property type="entry name" value="DUF6520"/>
</dbReference>
<reference evidence="1 2" key="1">
    <citation type="submission" date="2018-06" db="EMBL/GenBank/DDBJ databases">
        <authorList>
            <consortium name="Pathogen Informatics"/>
            <person name="Doyle S."/>
        </authorList>
    </citation>
    <scope>NUCLEOTIDE SEQUENCE [LARGE SCALE GENOMIC DNA]</scope>
    <source>
        <strain evidence="1 2">NCTC11343</strain>
    </source>
</reference>
<dbReference type="GeneID" id="99065417"/>
<protein>
    <submittedName>
        <fullName evidence="1">Uncharacterized protein</fullName>
    </submittedName>
</protein>
<gene>
    <name evidence="1" type="ORF">NCTC11343_05739</name>
</gene>
<dbReference type="Pfam" id="PF20130">
    <property type="entry name" value="DUF6520"/>
    <property type="match status" value="1"/>
</dbReference>